<dbReference type="Pfam" id="PF07495">
    <property type="entry name" value="Y_Y_Y"/>
    <property type="match status" value="1"/>
</dbReference>
<dbReference type="NCBIfam" id="TIGR00254">
    <property type="entry name" value="GGDEF"/>
    <property type="match status" value="1"/>
</dbReference>
<dbReference type="EMBL" id="BSNC01000005">
    <property type="protein sequence ID" value="GLP96591.1"/>
    <property type="molecule type" value="Genomic_DNA"/>
</dbReference>
<dbReference type="InterPro" id="IPR052155">
    <property type="entry name" value="Biofilm_reg_signaling"/>
</dbReference>
<feature type="domain" description="GGDEF" evidence="3">
    <location>
        <begin position="901"/>
        <end position="1034"/>
    </location>
</feature>
<dbReference type="Gene3D" id="3.20.20.450">
    <property type="entry name" value="EAL domain"/>
    <property type="match status" value="1"/>
</dbReference>
<dbReference type="SMART" id="SM00267">
    <property type="entry name" value="GGDEF"/>
    <property type="match status" value="1"/>
</dbReference>
<dbReference type="InterPro" id="IPR035965">
    <property type="entry name" value="PAS-like_dom_sf"/>
</dbReference>
<dbReference type="PANTHER" id="PTHR44757">
    <property type="entry name" value="DIGUANYLATE CYCLASE DGCP"/>
    <property type="match status" value="1"/>
</dbReference>
<dbReference type="SUPFAM" id="SSF55785">
    <property type="entry name" value="PYP-like sensor domain (PAS domain)"/>
    <property type="match status" value="2"/>
</dbReference>
<accession>A0AA37RWE9</accession>
<dbReference type="SUPFAM" id="SSF55073">
    <property type="entry name" value="Nucleotide cyclase"/>
    <property type="match status" value="1"/>
</dbReference>
<dbReference type="InterPro" id="IPR011123">
    <property type="entry name" value="Y_Y_Y"/>
</dbReference>
<sequence>MEALNGSEVWRIKETPENELIIGTKDGIYKLNSKSELQSISQSEASKKAKYIEIHDKKIYTVNYSNTLQSININGTHRVYPGNYRSLTVSNNQLILTGLPTGEKPKHALVLDSENISVISSSNKIFTISEDALKTYSKNLSETSSMRIKKFGERDSAFVDSKGNIWIIYSGEGLTFISHENNLINNLDIAPLNDKNIWHVDYSNSAVIFSSDDPVVLFQDRLGERHFINTGLNGVKSSIILSTKSFVTSGQNGMYHFRFSGEAWEGKKLNNQFITTTHLNKNQLYYATIDGSIYSIYYDELSDTIIQTTTKLIIEVDDIPIKLLAHENELYIGSMKGLYKSSNSHTSLARVSSGNPVVNIKGYNNEIYFATTSGIFNVDNNSPILSSENPIYSFEISHDFIWASSQGEIIAKSLYTNTSYILNSDFGAQSEYHAPSSSLYGEGKYILFGGTNGISRVEPSKIINYFRKALADQARIEKLKIFNKEISDLPATYLNKAKSINEEITLNYSDYPFSLKFESPKSQTQASINFYYKLEGIDDNWISSDSNRTATYTNIPSGTYILSFYSGVSGTTIKSPLSNVRINITPPIWKTNYAKTTYVFLALLISFFFFKAYVRNQKNRALIAQSEERLKLSLWGSGDEMWDWDIDKGTIFRSNIWGSLEFPQDGQRNGGHSKSSNIHPHDRERVNEALELHFKGNSEHFESTYRVKNKQGNWMWILDRAKVVERDGDDNPTRMTGTIKDINEFKVTEERLTLFARAIENISEGMFILSNDFDFVEVNDACCEILKVDRHDLIRSTLQFSRYPNSYTDKIKQILRGQGQWSGEIDFDRGDATSFLMEVSIDAIYNDLGELTHYVGVFSDISLRKQQEDELRRLTNNDLLTGLPNRSNLLVSLANLVRKNNNHMLMVMDLDNFKRINDSHGHGAGDTLLIETANRLQDAIGPSCNVYRIGGDEFAVLLDNQADAARATYLASRICEEISKPIRLEQGEFIVGASIGIVRYPEDAESEQSLLRKADMAMYFAKSKGGAHYKFYSESLNKNATRVLEIETLIRDSLKNDYFEVYYQPKINLSSGNVSGMEALVRINHPQKGFVSPGEFIPLAEENGLIIEIGEVVLKKSCFAAKEWLEKGLLKGRVAVNLSSKQFELPDLRERISNILKLTELPPQLLELEITEGTVIEDPEKAIDVMRTLSDLGINLALDDFGTGYSSLSYLKKFPIDTLKIDKAFIDDIDSSERDLKMVDSIITIAHNMGLKVVGEGVEQSSQRNILKALKCEEMQGFLFSKPLPEKEFESLLKASAEIKSTANA</sequence>
<feature type="domain" description="PAC" evidence="1">
    <location>
        <begin position="701"/>
        <end position="754"/>
    </location>
</feature>
<dbReference type="SUPFAM" id="SSF141868">
    <property type="entry name" value="EAL domain-like"/>
    <property type="match status" value="1"/>
</dbReference>
<dbReference type="CDD" id="cd01948">
    <property type="entry name" value="EAL"/>
    <property type="match status" value="1"/>
</dbReference>
<dbReference type="InterPro" id="IPR043128">
    <property type="entry name" value="Rev_trsase/Diguanyl_cyclase"/>
</dbReference>
<dbReference type="InterPro" id="IPR000700">
    <property type="entry name" value="PAS-assoc_C"/>
</dbReference>
<dbReference type="CDD" id="cd01949">
    <property type="entry name" value="GGDEF"/>
    <property type="match status" value="1"/>
</dbReference>
<reference evidence="4" key="1">
    <citation type="journal article" date="2014" name="Int. J. Syst. Evol. Microbiol.">
        <title>Complete genome sequence of Corynebacterium casei LMG S-19264T (=DSM 44701T), isolated from a smear-ripened cheese.</title>
        <authorList>
            <consortium name="US DOE Joint Genome Institute (JGI-PGF)"/>
            <person name="Walter F."/>
            <person name="Albersmeier A."/>
            <person name="Kalinowski J."/>
            <person name="Ruckert C."/>
        </authorList>
    </citation>
    <scope>NUCLEOTIDE SEQUENCE</scope>
    <source>
        <strain evidence="4">NBRC 101628</strain>
    </source>
</reference>
<dbReference type="InterPro" id="IPR013783">
    <property type="entry name" value="Ig-like_fold"/>
</dbReference>
<evidence type="ECO:0000259" key="1">
    <source>
        <dbReference type="PROSITE" id="PS50113"/>
    </source>
</evidence>
<organism evidence="4 5">
    <name type="scientific">Paraferrimonas sedimenticola</name>
    <dbReference type="NCBI Taxonomy" id="375674"/>
    <lineage>
        <taxon>Bacteria</taxon>
        <taxon>Pseudomonadati</taxon>
        <taxon>Pseudomonadota</taxon>
        <taxon>Gammaproteobacteria</taxon>
        <taxon>Alteromonadales</taxon>
        <taxon>Ferrimonadaceae</taxon>
        <taxon>Paraferrimonas</taxon>
    </lineage>
</organism>
<dbReference type="Gene3D" id="3.30.70.270">
    <property type="match status" value="1"/>
</dbReference>
<gene>
    <name evidence="4" type="ORF">GCM10007895_18970</name>
</gene>
<evidence type="ECO:0000259" key="3">
    <source>
        <dbReference type="PROSITE" id="PS50887"/>
    </source>
</evidence>
<proteinExistence type="predicted"/>
<dbReference type="InterPro" id="IPR000014">
    <property type="entry name" value="PAS"/>
</dbReference>
<dbReference type="InterPro" id="IPR035919">
    <property type="entry name" value="EAL_sf"/>
</dbReference>
<dbReference type="InterPro" id="IPR001610">
    <property type="entry name" value="PAC"/>
</dbReference>
<evidence type="ECO:0000259" key="2">
    <source>
        <dbReference type="PROSITE" id="PS50883"/>
    </source>
</evidence>
<name>A0AA37RWE9_9GAMM</name>
<dbReference type="InterPro" id="IPR015943">
    <property type="entry name" value="WD40/YVTN_repeat-like_dom_sf"/>
</dbReference>
<dbReference type="Pfam" id="PF13426">
    <property type="entry name" value="PAS_9"/>
    <property type="match status" value="1"/>
</dbReference>
<evidence type="ECO:0000313" key="4">
    <source>
        <dbReference type="EMBL" id="GLP96591.1"/>
    </source>
</evidence>
<evidence type="ECO:0000313" key="5">
    <source>
        <dbReference type="Proteomes" id="UP001161422"/>
    </source>
</evidence>
<dbReference type="CDD" id="cd00130">
    <property type="entry name" value="PAS"/>
    <property type="match status" value="2"/>
</dbReference>
<dbReference type="Proteomes" id="UP001161422">
    <property type="component" value="Unassembled WGS sequence"/>
</dbReference>
<dbReference type="InterPro" id="IPR029787">
    <property type="entry name" value="Nucleotide_cyclase"/>
</dbReference>
<dbReference type="SMART" id="SM00086">
    <property type="entry name" value="PAC"/>
    <property type="match status" value="2"/>
</dbReference>
<dbReference type="InterPro" id="IPR000160">
    <property type="entry name" value="GGDEF_dom"/>
</dbReference>
<dbReference type="Pfam" id="PF00563">
    <property type="entry name" value="EAL"/>
    <property type="match status" value="1"/>
</dbReference>
<dbReference type="Gene3D" id="3.30.450.20">
    <property type="entry name" value="PAS domain"/>
    <property type="match status" value="2"/>
</dbReference>
<comment type="caution">
    <text evidence="4">The sequence shown here is derived from an EMBL/GenBank/DDBJ whole genome shotgun (WGS) entry which is preliminary data.</text>
</comment>
<reference evidence="4" key="2">
    <citation type="submission" date="2023-01" db="EMBL/GenBank/DDBJ databases">
        <title>Draft genome sequence of Paraferrimonas sedimenticola strain NBRC 101628.</title>
        <authorList>
            <person name="Sun Q."/>
            <person name="Mori K."/>
        </authorList>
    </citation>
    <scope>NUCLEOTIDE SEQUENCE</scope>
    <source>
        <strain evidence="4">NBRC 101628</strain>
    </source>
</reference>
<dbReference type="PROSITE" id="PS50887">
    <property type="entry name" value="GGDEF"/>
    <property type="match status" value="1"/>
</dbReference>
<dbReference type="InterPro" id="IPR001633">
    <property type="entry name" value="EAL_dom"/>
</dbReference>
<feature type="domain" description="EAL" evidence="2">
    <location>
        <begin position="1043"/>
        <end position="1297"/>
    </location>
</feature>
<dbReference type="PROSITE" id="PS50883">
    <property type="entry name" value="EAL"/>
    <property type="match status" value="1"/>
</dbReference>
<dbReference type="SMART" id="SM00091">
    <property type="entry name" value="PAS"/>
    <property type="match status" value="1"/>
</dbReference>
<dbReference type="SMART" id="SM00052">
    <property type="entry name" value="EAL"/>
    <property type="match status" value="1"/>
</dbReference>
<dbReference type="Pfam" id="PF08447">
    <property type="entry name" value="PAS_3"/>
    <property type="match status" value="1"/>
</dbReference>
<protein>
    <submittedName>
        <fullName evidence="4">Diguanylate cyclase</fullName>
    </submittedName>
</protein>
<keyword evidence="5" id="KW-1185">Reference proteome</keyword>
<dbReference type="InterPro" id="IPR013655">
    <property type="entry name" value="PAS_fold_3"/>
</dbReference>
<dbReference type="Pfam" id="PF00990">
    <property type="entry name" value="GGDEF"/>
    <property type="match status" value="1"/>
</dbReference>
<dbReference type="PROSITE" id="PS50113">
    <property type="entry name" value="PAC"/>
    <property type="match status" value="2"/>
</dbReference>
<dbReference type="Gene3D" id="2.60.40.10">
    <property type="entry name" value="Immunoglobulins"/>
    <property type="match status" value="1"/>
</dbReference>
<feature type="domain" description="PAC" evidence="1">
    <location>
        <begin position="821"/>
        <end position="873"/>
    </location>
</feature>
<dbReference type="PANTHER" id="PTHR44757:SF2">
    <property type="entry name" value="BIOFILM ARCHITECTURE MAINTENANCE PROTEIN MBAA"/>
    <property type="match status" value="1"/>
</dbReference>
<dbReference type="NCBIfam" id="TIGR00229">
    <property type="entry name" value="sensory_box"/>
    <property type="match status" value="2"/>
</dbReference>
<dbReference type="Gene3D" id="2.130.10.10">
    <property type="entry name" value="YVTN repeat-like/Quinoprotein amine dehydrogenase"/>
    <property type="match status" value="1"/>
</dbReference>